<protein>
    <submittedName>
        <fullName evidence="10">Lactate utilization protein B</fullName>
    </submittedName>
</protein>
<keyword evidence="3" id="KW-0479">Metal-binding</keyword>
<dbReference type="RefSeq" id="WP_377489498.1">
    <property type="nucleotide sequence ID" value="NZ_JBHUOX010000022.1"/>
</dbReference>
<sequence length="463" mass="52210">MNNTEKAVPDHATAAAAFLQDEERVDWHDKALWFIRQKRDVVSKQLPEWEELREAASQIKHNVLSNLDEYLVEFEQKALQNGIQVHWASDATEHNRIVLDIIQRHDIQKLVKSKSMLTEECHLNDFLLENGVDVIDTDLGERVVQLAKEPPSHIVLPCIHKRKEEVGELFHQYLGTEKGASDPAYLTEAARQHLREKFLTSDLAITGVNFAIAETGGFVICTNEGNADMGVHLAKVHIASMGIEKIIPKAENLGVFLRLLARSATGQSITTYSSHFHRPRPGQEMHLVLVDNGRSTQLGRKDFYNSLKCIRCGACINTCPVYRRSGGHSYHYAIAGPIGAILAPNMDMKKNADLPFASTLCGSCSNVCPVKIDIHNQLYQWRQVLAEEGYVPKSKEQGIKVMANVLSNPTLYRVAGKSGRFMMRLLPGLANNKTLNPWAKQREMPEPPKESFRDWYLKNRKDT</sequence>
<evidence type="ECO:0000256" key="1">
    <source>
        <dbReference type="ARBA" id="ARBA00022448"/>
    </source>
</evidence>
<organism evidence="10 11">
    <name type="scientific">Pontibacter toksunensis</name>
    <dbReference type="NCBI Taxonomy" id="1332631"/>
    <lineage>
        <taxon>Bacteria</taxon>
        <taxon>Pseudomonadati</taxon>
        <taxon>Bacteroidota</taxon>
        <taxon>Cytophagia</taxon>
        <taxon>Cytophagales</taxon>
        <taxon>Hymenobacteraceae</taxon>
        <taxon>Pontibacter</taxon>
    </lineage>
</organism>
<keyword evidence="7" id="KW-0411">Iron-sulfur</keyword>
<keyword evidence="1" id="KW-0813">Transport</keyword>
<evidence type="ECO:0000256" key="5">
    <source>
        <dbReference type="ARBA" id="ARBA00022982"/>
    </source>
</evidence>
<reference evidence="11" key="1">
    <citation type="journal article" date="2019" name="Int. J. Syst. Evol. Microbiol.">
        <title>The Global Catalogue of Microorganisms (GCM) 10K type strain sequencing project: providing services to taxonomists for standard genome sequencing and annotation.</title>
        <authorList>
            <consortium name="The Broad Institute Genomics Platform"/>
            <consortium name="The Broad Institute Genome Sequencing Center for Infectious Disease"/>
            <person name="Wu L."/>
            <person name="Ma J."/>
        </authorList>
    </citation>
    <scope>NUCLEOTIDE SEQUENCE [LARGE SCALE GENOMIC DNA]</scope>
    <source>
        <strain evidence="11">KCTC 23984</strain>
    </source>
</reference>
<dbReference type="InterPro" id="IPR017896">
    <property type="entry name" value="4Fe4S_Fe-S-bd"/>
</dbReference>
<dbReference type="InterPro" id="IPR024569">
    <property type="entry name" value="LutB_C"/>
</dbReference>
<dbReference type="InterPro" id="IPR037171">
    <property type="entry name" value="NagB/RpiA_transferase-like"/>
</dbReference>
<evidence type="ECO:0000256" key="3">
    <source>
        <dbReference type="ARBA" id="ARBA00022723"/>
    </source>
</evidence>
<dbReference type="Pfam" id="PF13183">
    <property type="entry name" value="Fer4_8"/>
    <property type="match status" value="1"/>
</dbReference>
<dbReference type="SUPFAM" id="SSF46548">
    <property type="entry name" value="alpha-helical ferredoxin"/>
    <property type="match status" value="1"/>
</dbReference>
<dbReference type="Gene3D" id="3.40.50.10420">
    <property type="entry name" value="NagB/RpiA/CoA transferase-like"/>
    <property type="match status" value="1"/>
</dbReference>
<keyword evidence="11" id="KW-1185">Reference proteome</keyword>
<evidence type="ECO:0000313" key="11">
    <source>
        <dbReference type="Proteomes" id="UP001597641"/>
    </source>
</evidence>
<dbReference type="PANTHER" id="PTHR47153:SF2">
    <property type="entry name" value="LACTATE UTILIZATION PROTEIN B"/>
    <property type="match status" value="1"/>
</dbReference>
<dbReference type="Gene3D" id="1.10.1060.10">
    <property type="entry name" value="Alpha-helical ferredoxin"/>
    <property type="match status" value="1"/>
</dbReference>
<dbReference type="Pfam" id="PF02589">
    <property type="entry name" value="LUD_dom"/>
    <property type="match status" value="1"/>
</dbReference>
<dbReference type="PROSITE" id="PS51379">
    <property type="entry name" value="4FE4S_FER_2"/>
    <property type="match status" value="1"/>
</dbReference>
<dbReference type="PANTHER" id="PTHR47153">
    <property type="entry name" value="LACTATE UTILIZATION PROTEIN B"/>
    <property type="match status" value="1"/>
</dbReference>
<evidence type="ECO:0000256" key="4">
    <source>
        <dbReference type="ARBA" id="ARBA00022737"/>
    </source>
</evidence>
<name>A0ABW6BYW9_9BACT</name>
<feature type="domain" description="4Fe-4S ferredoxin-type" evidence="9">
    <location>
        <begin position="300"/>
        <end position="329"/>
    </location>
</feature>
<keyword evidence="5" id="KW-0249">Electron transport</keyword>
<dbReference type="SUPFAM" id="SSF100950">
    <property type="entry name" value="NagB/RpiA/CoA transferase-like"/>
    <property type="match status" value="1"/>
</dbReference>
<evidence type="ECO:0000259" key="9">
    <source>
        <dbReference type="PROSITE" id="PS51379"/>
    </source>
</evidence>
<dbReference type="InterPro" id="IPR004452">
    <property type="entry name" value="LutB/LldF"/>
</dbReference>
<evidence type="ECO:0000313" key="10">
    <source>
        <dbReference type="EMBL" id="MFD3002999.1"/>
    </source>
</evidence>
<dbReference type="InterPro" id="IPR017900">
    <property type="entry name" value="4Fe4S_Fe_S_CS"/>
</dbReference>
<gene>
    <name evidence="10" type="ORF">ACFS7Z_21725</name>
</gene>
<keyword evidence="2" id="KW-0004">4Fe-4S</keyword>
<dbReference type="EMBL" id="JBHUOX010000022">
    <property type="protein sequence ID" value="MFD3002999.1"/>
    <property type="molecule type" value="Genomic_DNA"/>
</dbReference>
<evidence type="ECO:0000256" key="6">
    <source>
        <dbReference type="ARBA" id="ARBA00023004"/>
    </source>
</evidence>
<dbReference type="Proteomes" id="UP001597641">
    <property type="component" value="Unassembled WGS sequence"/>
</dbReference>
<dbReference type="PROSITE" id="PS00198">
    <property type="entry name" value="4FE4S_FER_1"/>
    <property type="match status" value="1"/>
</dbReference>
<dbReference type="InterPro" id="IPR024185">
    <property type="entry name" value="FTHF_cligase-like_sf"/>
</dbReference>
<evidence type="ECO:0000256" key="7">
    <source>
        <dbReference type="ARBA" id="ARBA00023014"/>
    </source>
</evidence>
<dbReference type="InterPro" id="IPR009051">
    <property type="entry name" value="Helical_ferredxn"/>
</dbReference>
<evidence type="ECO:0000256" key="2">
    <source>
        <dbReference type="ARBA" id="ARBA00022485"/>
    </source>
</evidence>
<accession>A0ABW6BYW9</accession>
<evidence type="ECO:0000256" key="8">
    <source>
        <dbReference type="SAM" id="MobiDB-lite"/>
    </source>
</evidence>
<dbReference type="Pfam" id="PF11870">
    <property type="entry name" value="LutB_C"/>
    <property type="match status" value="1"/>
</dbReference>
<proteinExistence type="predicted"/>
<dbReference type="InterPro" id="IPR003741">
    <property type="entry name" value="LUD_dom"/>
</dbReference>
<keyword evidence="6" id="KW-0408">Iron</keyword>
<comment type="caution">
    <text evidence="10">The sequence shown here is derived from an EMBL/GenBank/DDBJ whole genome shotgun (WGS) entry which is preliminary data.</text>
</comment>
<keyword evidence="4" id="KW-0677">Repeat</keyword>
<feature type="region of interest" description="Disordered" evidence="8">
    <location>
        <begin position="440"/>
        <end position="463"/>
    </location>
</feature>